<sequence>MTSQQPPSPSIPALLPPPRMSGLGQSRQRHDKLGHDGLAQDVYKPSTVNRQSPTANCQPPTQRLASQQRSLSCRLAELAEATAVSLGLTTPQRRGGEPIWLIDEPSDTGRRSEERRRRSPPRHSEPRYRGDCAIKRQRVDPIPNRQTDRQTVGQSPLYSCNLILYCLSTTFTFAISSASPPFTNLSLSLILSYPVYLSHLPRTQARTTAQTARFM</sequence>
<evidence type="ECO:0000313" key="2">
    <source>
        <dbReference type="EMBL" id="VEL31147.1"/>
    </source>
</evidence>
<dbReference type="AlphaFoldDB" id="A0A3S5A9G3"/>
<evidence type="ECO:0000256" key="1">
    <source>
        <dbReference type="SAM" id="MobiDB-lite"/>
    </source>
</evidence>
<evidence type="ECO:0000313" key="3">
    <source>
        <dbReference type="Proteomes" id="UP000784294"/>
    </source>
</evidence>
<gene>
    <name evidence="2" type="ORF">PXEA_LOCUS24587</name>
</gene>
<protein>
    <submittedName>
        <fullName evidence="2">Uncharacterized protein</fullName>
    </submittedName>
</protein>
<accession>A0A3S5A9G3</accession>
<feature type="compositionally biased region" description="Pro residues" evidence="1">
    <location>
        <begin position="1"/>
        <end position="19"/>
    </location>
</feature>
<feature type="region of interest" description="Disordered" evidence="1">
    <location>
        <begin position="94"/>
        <end position="128"/>
    </location>
</feature>
<proteinExistence type="predicted"/>
<keyword evidence="3" id="KW-1185">Reference proteome</keyword>
<feature type="compositionally biased region" description="Basic and acidic residues" evidence="1">
    <location>
        <begin position="107"/>
        <end position="128"/>
    </location>
</feature>
<reference evidence="2" key="1">
    <citation type="submission" date="2018-11" db="EMBL/GenBank/DDBJ databases">
        <authorList>
            <consortium name="Pathogen Informatics"/>
        </authorList>
    </citation>
    <scope>NUCLEOTIDE SEQUENCE</scope>
</reference>
<organism evidence="2 3">
    <name type="scientific">Protopolystoma xenopodis</name>
    <dbReference type="NCBI Taxonomy" id="117903"/>
    <lineage>
        <taxon>Eukaryota</taxon>
        <taxon>Metazoa</taxon>
        <taxon>Spiralia</taxon>
        <taxon>Lophotrochozoa</taxon>
        <taxon>Platyhelminthes</taxon>
        <taxon>Monogenea</taxon>
        <taxon>Polyopisthocotylea</taxon>
        <taxon>Polystomatidea</taxon>
        <taxon>Polystomatidae</taxon>
        <taxon>Protopolystoma</taxon>
    </lineage>
</organism>
<feature type="region of interest" description="Disordered" evidence="1">
    <location>
        <begin position="1"/>
        <end position="63"/>
    </location>
</feature>
<name>A0A3S5A9G3_9PLAT</name>
<comment type="caution">
    <text evidence="2">The sequence shown here is derived from an EMBL/GenBank/DDBJ whole genome shotgun (WGS) entry which is preliminary data.</text>
</comment>
<feature type="compositionally biased region" description="Polar residues" evidence="1">
    <location>
        <begin position="46"/>
        <end position="63"/>
    </location>
</feature>
<dbReference type="Proteomes" id="UP000784294">
    <property type="component" value="Unassembled WGS sequence"/>
</dbReference>
<dbReference type="EMBL" id="CAAALY010119196">
    <property type="protein sequence ID" value="VEL31147.1"/>
    <property type="molecule type" value="Genomic_DNA"/>
</dbReference>